<name>A0A4Q7CTB9_9PSED</name>
<sequence length="63" mass="6285">MRRASDIAIAGKPAPTGECISSVGGGLLPMAASGPTRMLDWTGYISVSAVTAAMGSAFTAAHF</sequence>
<evidence type="ECO:0000313" key="2">
    <source>
        <dbReference type="Proteomes" id="UP000293369"/>
    </source>
</evidence>
<reference evidence="1 2" key="1">
    <citation type="submission" date="2019-02" db="EMBL/GenBank/DDBJ databases">
        <title>Pseudomonas spp from wheat grain.</title>
        <authorList>
            <person name="Cho G.-S."/>
            <person name="Franz C.M.A.P."/>
        </authorList>
    </citation>
    <scope>NUCLEOTIDE SEQUENCE [LARGE SCALE GENOMIC DNA]</scope>
    <source>
        <strain evidence="1 2">133NRW</strain>
    </source>
</reference>
<dbReference type="AlphaFoldDB" id="A0A4Q7CTB9"/>
<proteinExistence type="predicted"/>
<comment type="caution">
    <text evidence="1">The sequence shown here is derived from an EMBL/GenBank/DDBJ whole genome shotgun (WGS) entry which is preliminary data.</text>
</comment>
<gene>
    <name evidence="1" type="ORF">EUX57_27515</name>
</gene>
<accession>A0A4Q7CTB9</accession>
<organism evidence="1 2">
    <name type="scientific">Pseudomonas orientalis</name>
    <dbReference type="NCBI Taxonomy" id="76758"/>
    <lineage>
        <taxon>Bacteria</taxon>
        <taxon>Pseudomonadati</taxon>
        <taxon>Pseudomonadota</taxon>
        <taxon>Gammaproteobacteria</taxon>
        <taxon>Pseudomonadales</taxon>
        <taxon>Pseudomonadaceae</taxon>
        <taxon>Pseudomonas</taxon>
    </lineage>
</organism>
<evidence type="ECO:0000313" key="1">
    <source>
        <dbReference type="EMBL" id="RZI18780.1"/>
    </source>
</evidence>
<dbReference type="Proteomes" id="UP000293369">
    <property type="component" value="Unassembled WGS sequence"/>
</dbReference>
<protein>
    <submittedName>
        <fullName evidence="1">Uncharacterized protein</fullName>
    </submittedName>
</protein>
<dbReference type="EMBL" id="SGFE01000143">
    <property type="protein sequence ID" value="RZI18780.1"/>
    <property type="molecule type" value="Genomic_DNA"/>
</dbReference>